<dbReference type="Pfam" id="PF00076">
    <property type="entry name" value="RRM_1"/>
    <property type="match status" value="1"/>
</dbReference>
<dbReference type="PROSITE" id="PS50102">
    <property type="entry name" value="RRM"/>
    <property type="match status" value="1"/>
</dbReference>
<dbReference type="InterPro" id="IPR003954">
    <property type="entry name" value="RRM_euk-type"/>
</dbReference>
<evidence type="ECO:0000256" key="1">
    <source>
        <dbReference type="PROSITE-ProRule" id="PRU00176"/>
    </source>
</evidence>
<feature type="region of interest" description="Disordered" evidence="2">
    <location>
        <begin position="661"/>
        <end position="715"/>
    </location>
</feature>
<accession>A0ABR2N0J4</accession>
<protein>
    <recommendedName>
        <fullName evidence="3">RRM domain-containing protein</fullName>
    </recommendedName>
</protein>
<comment type="caution">
    <text evidence="4">The sequence shown here is derived from an EMBL/GenBank/DDBJ whole genome shotgun (WGS) entry which is preliminary data.</text>
</comment>
<dbReference type="CDD" id="cd12438">
    <property type="entry name" value="RRM_CNOT4"/>
    <property type="match status" value="1"/>
</dbReference>
<feature type="compositionally biased region" description="Polar residues" evidence="2">
    <location>
        <begin position="661"/>
        <end position="670"/>
    </location>
</feature>
<dbReference type="PANTHER" id="PTHR12603:SF0">
    <property type="entry name" value="CCR4-NOT TRANSCRIPTION COMPLEX SUBUNIT 4"/>
    <property type="match status" value="1"/>
</dbReference>
<dbReference type="Gene3D" id="3.30.70.330">
    <property type="match status" value="1"/>
</dbReference>
<reference evidence="4 5" key="1">
    <citation type="journal article" date="2022" name="Nat. Plants">
        <title>Genomes of leafy and leafless Platanthera orchids illuminate the evolution of mycoheterotrophy.</title>
        <authorList>
            <person name="Li M.H."/>
            <person name="Liu K.W."/>
            <person name="Li Z."/>
            <person name="Lu H.C."/>
            <person name="Ye Q.L."/>
            <person name="Zhang D."/>
            <person name="Wang J.Y."/>
            <person name="Li Y.F."/>
            <person name="Zhong Z.M."/>
            <person name="Liu X."/>
            <person name="Yu X."/>
            <person name="Liu D.K."/>
            <person name="Tu X.D."/>
            <person name="Liu B."/>
            <person name="Hao Y."/>
            <person name="Liao X.Y."/>
            <person name="Jiang Y.T."/>
            <person name="Sun W.H."/>
            <person name="Chen J."/>
            <person name="Chen Y.Q."/>
            <person name="Ai Y."/>
            <person name="Zhai J.W."/>
            <person name="Wu S.S."/>
            <person name="Zhou Z."/>
            <person name="Hsiao Y.Y."/>
            <person name="Wu W.L."/>
            <person name="Chen Y.Y."/>
            <person name="Lin Y.F."/>
            <person name="Hsu J.L."/>
            <person name="Li C.Y."/>
            <person name="Wang Z.W."/>
            <person name="Zhao X."/>
            <person name="Zhong W.Y."/>
            <person name="Ma X.K."/>
            <person name="Ma L."/>
            <person name="Huang J."/>
            <person name="Chen G.Z."/>
            <person name="Huang M.Z."/>
            <person name="Huang L."/>
            <person name="Peng D.H."/>
            <person name="Luo Y.B."/>
            <person name="Zou S.Q."/>
            <person name="Chen S.P."/>
            <person name="Lan S."/>
            <person name="Tsai W.C."/>
            <person name="Van de Peer Y."/>
            <person name="Liu Z.J."/>
        </authorList>
    </citation>
    <scope>NUCLEOTIDE SEQUENCE [LARGE SCALE GENOMIC DNA]</scope>
    <source>
        <strain evidence="4">Lor288</strain>
    </source>
</reference>
<dbReference type="EMBL" id="JBBWWR010000002">
    <property type="protein sequence ID" value="KAK8970000.1"/>
    <property type="molecule type" value="Genomic_DNA"/>
</dbReference>
<evidence type="ECO:0000256" key="2">
    <source>
        <dbReference type="SAM" id="MobiDB-lite"/>
    </source>
</evidence>
<evidence type="ECO:0000313" key="4">
    <source>
        <dbReference type="EMBL" id="KAK8970000.1"/>
    </source>
</evidence>
<evidence type="ECO:0000259" key="3">
    <source>
        <dbReference type="PROSITE" id="PS50102"/>
    </source>
</evidence>
<dbReference type="InterPro" id="IPR012677">
    <property type="entry name" value="Nucleotide-bd_a/b_plait_sf"/>
</dbReference>
<dbReference type="Proteomes" id="UP001412067">
    <property type="component" value="Unassembled WGS sequence"/>
</dbReference>
<dbReference type="SUPFAM" id="SSF54928">
    <property type="entry name" value="RNA-binding domain, RBD"/>
    <property type="match status" value="1"/>
</dbReference>
<dbReference type="Pfam" id="PF14570">
    <property type="entry name" value="zf-RING_4"/>
    <property type="match status" value="1"/>
</dbReference>
<dbReference type="SUPFAM" id="SSF57850">
    <property type="entry name" value="RING/U-box"/>
    <property type="match status" value="1"/>
</dbReference>
<organism evidence="4 5">
    <name type="scientific">Platanthera guangdongensis</name>
    <dbReference type="NCBI Taxonomy" id="2320717"/>
    <lineage>
        <taxon>Eukaryota</taxon>
        <taxon>Viridiplantae</taxon>
        <taxon>Streptophyta</taxon>
        <taxon>Embryophyta</taxon>
        <taxon>Tracheophyta</taxon>
        <taxon>Spermatophyta</taxon>
        <taxon>Magnoliopsida</taxon>
        <taxon>Liliopsida</taxon>
        <taxon>Asparagales</taxon>
        <taxon>Orchidaceae</taxon>
        <taxon>Orchidoideae</taxon>
        <taxon>Orchideae</taxon>
        <taxon>Orchidinae</taxon>
        <taxon>Platanthera</taxon>
    </lineage>
</organism>
<feature type="domain" description="RRM" evidence="3">
    <location>
        <begin position="94"/>
        <end position="179"/>
    </location>
</feature>
<dbReference type="SMART" id="SM00360">
    <property type="entry name" value="RRM"/>
    <property type="match status" value="1"/>
</dbReference>
<name>A0ABR2N0J4_9ASPA</name>
<keyword evidence="5" id="KW-1185">Reference proteome</keyword>
<dbReference type="InterPro" id="IPR034261">
    <property type="entry name" value="CNOT4_RRM"/>
</dbReference>
<gene>
    <name evidence="4" type="ORF">KSP40_PGU016256</name>
</gene>
<dbReference type="InterPro" id="IPR013083">
    <property type="entry name" value="Znf_RING/FYVE/PHD"/>
</dbReference>
<dbReference type="InterPro" id="IPR035979">
    <property type="entry name" value="RBD_domain_sf"/>
</dbReference>
<evidence type="ECO:0000313" key="5">
    <source>
        <dbReference type="Proteomes" id="UP001412067"/>
    </source>
</evidence>
<dbReference type="InterPro" id="IPR000504">
    <property type="entry name" value="RRM_dom"/>
</dbReference>
<dbReference type="PANTHER" id="PTHR12603">
    <property type="entry name" value="CCR4-NOT TRANSCRIPTION COMPLEX RELATED"/>
    <property type="match status" value="1"/>
</dbReference>
<keyword evidence="1" id="KW-0694">RNA-binding</keyword>
<feature type="compositionally biased region" description="Polar residues" evidence="2">
    <location>
        <begin position="693"/>
        <end position="707"/>
    </location>
</feature>
<dbReference type="InterPro" id="IPR039780">
    <property type="entry name" value="Mot2"/>
</dbReference>
<dbReference type="Gene3D" id="3.30.40.10">
    <property type="entry name" value="Zinc/RING finger domain, C3HC4 (zinc finger)"/>
    <property type="match status" value="1"/>
</dbReference>
<proteinExistence type="predicted"/>
<sequence>MDLTDQELQPCICGYKICLWCWHFIIQTAEKDGGDALCPACSNPYDKEKILERKISKERLAMVNGNKPQMPQKTKQRVPEVGKDPSNIRVIKRNIVYIAGLPKTLSDEKILRKKEYLGQYGKIIKIFFAQTDGARQYYSSDSCTVYVTFSKEEEAFRCIQVVNGYLLNGRPLKASFGTTRYCYSLLKNLPCKNPNCSYVHDVVPQEDICARENVIPFCTSKLQQCPGLALSDLKQHSGSFLPPPLETKNSLPPLGLIKNNRCMESNYFRRSYSSVAASANQSKFPSMNLALLMTSSRAEIHIPVNVLDEHISEEVPTSRNEMPVPDHDVEDFVRAKPFVPTARSKIGNTEVVGEDSTRVMFFPDEHIPEKNTEMSFFSDSYGYNQLSTSPANVSIHASTCNFISTTDKWRCEAGESNTNGFSSEWDDLFSGSRDSNPFLNLQALSGESTSTHQNVLPSCDWSRSQLDLGSEKISFSFEDDRRSTHNIKASAFSTFPAITTNIYHKNNMPSAILSTESILFHGEQKSFCSRSSSYNGPDFQFDEARGDKLLNDSYMEQCKDRIFSDILALDLDEIDYLADTNGLLELGTTDDSSRISNSWIPSTNDGSKSYFAMMDDFYAASRRLSPRSGSATSLNKKSSCPKIMTRKEAYTEDSVSCSSFRATRRSNLSTPPGFPPKKTDQENTFVNRCEHPNLSTPNSGIEQNSHTAPEHLASPHSLNHSASQYWNAIDGGVVGGHWARLTGISSAAPELQHEQQQSHF</sequence>
<dbReference type="SMART" id="SM00361">
    <property type="entry name" value="RRM_1"/>
    <property type="match status" value="1"/>
</dbReference>